<dbReference type="AlphaFoldDB" id="A0A0A0JR33"/>
<evidence type="ECO:0000313" key="1">
    <source>
        <dbReference type="EMBL" id="KGN38001.1"/>
    </source>
</evidence>
<keyword evidence="2" id="KW-1185">Reference proteome</keyword>
<name>A0A0A0JR33_9MICO</name>
<evidence type="ECO:0000313" key="2">
    <source>
        <dbReference type="Proteomes" id="UP000030013"/>
    </source>
</evidence>
<comment type="caution">
    <text evidence="1">The sequence shown here is derived from an EMBL/GenBank/DDBJ whole genome shotgun (WGS) entry which is preliminary data.</text>
</comment>
<dbReference type="Proteomes" id="UP000030013">
    <property type="component" value="Unassembled WGS sequence"/>
</dbReference>
<proteinExistence type="predicted"/>
<reference evidence="1 2" key="1">
    <citation type="submission" date="2013-08" db="EMBL/GenBank/DDBJ databases">
        <title>The genome sequence of Knoellia aerolata.</title>
        <authorList>
            <person name="Zhu W."/>
            <person name="Wang G."/>
        </authorList>
    </citation>
    <scope>NUCLEOTIDE SEQUENCE [LARGE SCALE GENOMIC DNA]</scope>
    <source>
        <strain evidence="1 2">DSM 18566</strain>
    </source>
</reference>
<gene>
    <name evidence="1" type="ORF">N801_00330</name>
</gene>
<dbReference type="EMBL" id="AVPL01000095">
    <property type="protein sequence ID" value="KGN38001.1"/>
    <property type="molecule type" value="Genomic_DNA"/>
</dbReference>
<organism evidence="1 2">
    <name type="scientific">Knoellia aerolata DSM 18566</name>
    <dbReference type="NCBI Taxonomy" id="1385519"/>
    <lineage>
        <taxon>Bacteria</taxon>
        <taxon>Bacillati</taxon>
        <taxon>Actinomycetota</taxon>
        <taxon>Actinomycetes</taxon>
        <taxon>Micrococcales</taxon>
        <taxon>Intrasporangiaceae</taxon>
        <taxon>Knoellia</taxon>
    </lineage>
</organism>
<accession>A0A0A0JR33</accession>
<sequence length="247" mass="26251">MFTVQALLNHVDAASGGPVSPLEVDGLVGPLTISAINSFQVKQFNFQDGLVEPGRLTFSALRGFFRAPDEFGEDLFAGPGAPAIHRFVCRDTRLQGTKPAGDSVLEVDANTPLAFFILTGGDTALHNADPVRLKLMAHGAPGHVQVCKEGLGLDNLASLSVLRDRFRAGVDLFSCSVAFIAPGKGDGNVFCSRMAQTLNTSVRASTATQFYTLHTAGSGLDFGQWEGTVLTYGPKGDVINVEHEPKF</sequence>
<evidence type="ECO:0008006" key="3">
    <source>
        <dbReference type="Google" id="ProtNLM"/>
    </source>
</evidence>
<protein>
    <recommendedName>
        <fullName evidence="3">Peptidoglycan binding-like domain-containing protein</fullName>
    </recommendedName>
</protein>